<comment type="similarity">
    <text evidence="1">Belongs to the type-I restriction system S methylase family.</text>
</comment>
<evidence type="ECO:0000313" key="5">
    <source>
        <dbReference type="EMBL" id="AGO03669.1"/>
    </source>
</evidence>
<evidence type="ECO:0000256" key="2">
    <source>
        <dbReference type="ARBA" id="ARBA00022747"/>
    </source>
</evidence>
<dbReference type="Pfam" id="PF01420">
    <property type="entry name" value="Methylase_S"/>
    <property type="match status" value="1"/>
</dbReference>
<dbReference type="InterPro" id="IPR000055">
    <property type="entry name" value="Restrct_endonuc_typeI_TRD"/>
</dbReference>
<organism evidence="5">
    <name type="scientific">Trichormus variabilis (strain ATCC 29413 / PCC 7937)</name>
    <name type="common">Anabaena variabilis</name>
    <dbReference type="NCBI Taxonomy" id="240292"/>
    <lineage>
        <taxon>Bacteria</taxon>
        <taxon>Bacillati</taxon>
        <taxon>Cyanobacteriota</taxon>
        <taxon>Cyanophyceae</taxon>
        <taxon>Nostocales</taxon>
        <taxon>Nostocaceae</taxon>
        <taxon>Trichormus</taxon>
    </lineage>
</organism>
<sequence>MAVWNNILLSYMLHFNRTDAEFFKLEYELAFNKIISCNGERLSTRAFVTDGIHESPDMSSRDKGVTYISAKCVKDNEFSLDNCIFISEVQHRNNPRTQLQPFDVIITTVGTIGNVAVVSDKIIPSNSDRHVGIIRIKDFDELSPFYLSTFLNSKYGRFQSLREAAGNVQLNLYVRNIGNIVVPRFGQLEREISDLTKKAYCLRESSKEVYIQAQQSLESELGLDKLHFDKPVSYTAQFSDLEMSHRNDAQHYQPRFTQLLEHLEKFPTKRVREVCRYNRRGIQPIYSDNGTHAVVNSQHLGEKHINYDGLQKTTERAFNASPEAHIQQDDLLIYTTGAYIGRTNVYLDDIPAFASNHVNILRLSPQIDHAYMAMVFQSIVGQFQTQKYARGSAQAELYPTDINKFVVPLLQPEKQTEIGNLVRESLVKKRESSQLLDQAKSRVEQLIEEAVGNCSGTHPGL</sequence>
<dbReference type="GO" id="GO:0009307">
    <property type="term" value="P:DNA restriction-modification system"/>
    <property type="evidence" value="ECO:0007669"/>
    <property type="project" value="UniProtKB-KW"/>
</dbReference>
<evidence type="ECO:0000259" key="4">
    <source>
        <dbReference type="Pfam" id="PF01420"/>
    </source>
</evidence>
<evidence type="ECO:0000256" key="1">
    <source>
        <dbReference type="ARBA" id="ARBA00010923"/>
    </source>
</evidence>
<geneLocation type="plasmid" evidence="5">
    <name>D</name>
</geneLocation>
<reference evidence="5" key="1">
    <citation type="journal article" date="2013" name="Russ. J. Genet.">
        <title>New low-copy plasmid of cyanobacteria Anabaena variabilis.</title>
        <authorList>
            <person name="Mardanov A.V."/>
            <person name="Beletsky A.V."/>
            <person name="Gumerov V.M."/>
            <person name="Karbisheva E.A."/>
            <person name="Mikheeva L.E."/>
        </authorList>
    </citation>
    <scope>NUCLEOTIDE SEQUENCE</scope>
    <source>
        <strain evidence="5">ATCC 29413</strain>
        <plasmid evidence="5">D</plasmid>
    </source>
</reference>
<keyword evidence="2" id="KW-0680">Restriction system</keyword>
<feature type="domain" description="Type I restriction modification DNA specificity" evidence="4">
    <location>
        <begin position="267"/>
        <end position="419"/>
    </location>
</feature>
<evidence type="ECO:0000256" key="3">
    <source>
        <dbReference type="ARBA" id="ARBA00023125"/>
    </source>
</evidence>
<keyword evidence="3" id="KW-0238">DNA-binding</keyword>
<dbReference type="InterPro" id="IPR052021">
    <property type="entry name" value="Type-I_RS_S_subunit"/>
</dbReference>
<proteinExistence type="inferred from homology"/>
<dbReference type="Gene3D" id="3.90.220.20">
    <property type="entry name" value="DNA methylase specificity domains"/>
    <property type="match status" value="2"/>
</dbReference>
<dbReference type="REBASE" id="313377">
    <property type="entry name" value="S.AvaBORF1P"/>
</dbReference>
<accession>R9WU65</accession>
<dbReference type="RefSeq" id="WP_016562528.1">
    <property type="nucleotide sequence ID" value="NC_021575.1"/>
</dbReference>
<keyword evidence="5" id="KW-0614">Plasmid</keyword>
<name>R9WU65_TRIV2</name>
<dbReference type="SUPFAM" id="SSF116734">
    <property type="entry name" value="DNA methylase specificity domain"/>
    <property type="match status" value="2"/>
</dbReference>
<gene>
    <name evidence="5" type="ORF">AvaD_0002</name>
</gene>
<dbReference type="GO" id="GO:0003677">
    <property type="term" value="F:DNA binding"/>
    <property type="evidence" value="ECO:0007669"/>
    <property type="project" value="UniProtKB-KW"/>
</dbReference>
<protein>
    <submittedName>
        <fullName evidence="5">Type I restriction enzyme, HsdS subunit</fullName>
    </submittedName>
</protein>
<dbReference type="EMBL" id="KC733807">
    <property type="protein sequence ID" value="AGO03669.1"/>
    <property type="molecule type" value="Genomic_DNA"/>
</dbReference>
<dbReference type="PANTHER" id="PTHR30408:SF12">
    <property type="entry name" value="TYPE I RESTRICTION ENZYME MJAVIII SPECIFICITY SUBUNIT"/>
    <property type="match status" value="1"/>
</dbReference>
<dbReference type="AlphaFoldDB" id="R9WU65"/>
<dbReference type="InterPro" id="IPR044946">
    <property type="entry name" value="Restrct_endonuc_typeI_TRD_sf"/>
</dbReference>
<dbReference type="PANTHER" id="PTHR30408">
    <property type="entry name" value="TYPE-1 RESTRICTION ENZYME ECOKI SPECIFICITY PROTEIN"/>
    <property type="match status" value="1"/>
</dbReference>